<dbReference type="KEGG" id="mnt:21398361"/>
<proteinExistence type="predicted"/>
<evidence type="ECO:0000313" key="5">
    <source>
        <dbReference type="Proteomes" id="UP000030645"/>
    </source>
</evidence>
<dbReference type="PROSITE" id="PS00028">
    <property type="entry name" value="ZINC_FINGER_C2H2_1"/>
    <property type="match status" value="4"/>
</dbReference>
<feature type="domain" description="C2H2-type" evidence="3">
    <location>
        <begin position="104"/>
        <end position="131"/>
    </location>
</feature>
<dbReference type="Gene3D" id="3.30.160.60">
    <property type="entry name" value="Classic Zinc Finger"/>
    <property type="match status" value="2"/>
</dbReference>
<evidence type="ECO:0000259" key="3">
    <source>
        <dbReference type="PROSITE" id="PS50157"/>
    </source>
</evidence>
<dbReference type="PANTHER" id="PTHR46869:SF6">
    <property type="entry name" value="C2H2-TYPE DOMAIN-CONTAINING PROTEIN"/>
    <property type="match status" value="1"/>
</dbReference>
<dbReference type="eggNOG" id="KOG1721">
    <property type="taxonomic scope" value="Eukaryota"/>
</dbReference>
<dbReference type="GO" id="GO:0008270">
    <property type="term" value="F:zinc ion binding"/>
    <property type="evidence" value="ECO:0007669"/>
    <property type="project" value="UniProtKB-KW"/>
</dbReference>
<sequence>MEEVQELKHACKFCSKSFPCGRSLGGHMRSHLTNNNSTEKTDHEKLNINRIISFTTTNTNGGSKFNTETSSSCFVYGYGLRENPKKTSRFSDNISSDQENSNLFCCKECGKGFQSWKALFGHMKSHSDKEKVSLLEEEQDSSMNSANLKLVMDSQSDNETAAPSNSRKKRRRSQRRTRYNIINNVNASSSAASEIEQEQEEVAMCLMMLSRDFGGSKSVAESSDNFSELSKSPPSTKTSRIMSGGNKTCSEFSRTKKLRNGNSWSKMSRTEVSSDGFLGKDKKILVKEEKFVEKLKSSTRKLPYDDNGDDDEAYYDPELRADSLKISDPDMPKSSQKRSRFECLTCNKTFHSYQALGGHRASHKKNKGCFASSTIESSENSIETEGGDENNKPKNHHFTNIESLINDGEDHQSKAEIKKSKGHECPICLKVFPSGQALGGHKRSHLVGGGGASDAKTATRAAVPTVVPKKSVPKIRDFLDLNLPAPDEEDNSNGHVNGLEAATNMRLLWV</sequence>
<protein>
    <submittedName>
        <fullName evidence="4">Zinc finger protein ZAT4</fullName>
    </submittedName>
</protein>
<dbReference type="InterPro" id="IPR013087">
    <property type="entry name" value="Znf_C2H2_type"/>
</dbReference>
<evidence type="ECO:0000313" key="4">
    <source>
        <dbReference type="EMBL" id="EXC11035.1"/>
    </source>
</evidence>
<feature type="domain" description="C2H2-type" evidence="3">
    <location>
        <begin position="423"/>
        <end position="445"/>
    </location>
</feature>
<gene>
    <name evidence="4" type="ORF">L484_015255</name>
</gene>
<keyword evidence="1" id="KW-0862">Zinc</keyword>
<dbReference type="STRING" id="981085.W9S5D1"/>
<dbReference type="Proteomes" id="UP000030645">
    <property type="component" value="Unassembled WGS sequence"/>
</dbReference>
<dbReference type="PROSITE" id="PS50157">
    <property type="entry name" value="ZINC_FINGER_C2H2_2"/>
    <property type="match status" value="4"/>
</dbReference>
<keyword evidence="1" id="KW-0863">Zinc-finger</keyword>
<feature type="region of interest" description="Disordered" evidence="2">
    <location>
        <begin position="376"/>
        <end position="395"/>
    </location>
</feature>
<name>W9S5D1_9ROSA</name>
<dbReference type="Pfam" id="PF13912">
    <property type="entry name" value="zf-C2H2_6"/>
    <property type="match status" value="4"/>
</dbReference>
<evidence type="ECO:0000256" key="2">
    <source>
        <dbReference type="SAM" id="MobiDB-lite"/>
    </source>
</evidence>
<evidence type="ECO:0000256" key="1">
    <source>
        <dbReference type="PROSITE-ProRule" id="PRU00042"/>
    </source>
</evidence>
<feature type="compositionally biased region" description="Polar residues" evidence="2">
    <location>
        <begin position="152"/>
        <end position="165"/>
    </location>
</feature>
<dbReference type="PANTHER" id="PTHR46869">
    <property type="entry name" value="C2H2-LIKE ZINC FINGER PROTEIN"/>
    <property type="match status" value="1"/>
</dbReference>
<dbReference type="SUPFAM" id="SSF57667">
    <property type="entry name" value="beta-beta-alpha zinc fingers"/>
    <property type="match status" value="2"/>
</dbReference>
<reference evidence="5" key="1">
    <citation type="submission" date="2013-01" db="EMBL/GenBank/DDBJ databases">
        <title>Draft Genome Sequence of a Mulberry Tree, Morus notabilis C.K. Schneid.</title>
        <authorList>
            <person name="He N."/>
            <person name="Zhao S."/>
        </authorList>
    </citation>
    <scope>NUCLEOTIDE SEQUENCE</scope>
</reference>
<dbReference type="OrthoDB" id="9451254at2759"/>
<dbReference type="AlphaFoldDB" id="W9S5D1"/>
<feature type="region of interest" description="Disordered" evidence="2">
    <location>
        <begin position="152"/>
        <end position="180"/>
    </location>
</feature>
<feature type="domain" description="C2H2-type" evidence="3">
    <location>
        <begin position="341"/>
        <end position="368"/>
    </location>
</feature>
<feature type="compositionally biased region" description="Basic residues" evidence="2">
    <location>
        <begin position="166"/>
        <end position="178"/>
    </location>
</feature>
<keyword evidence="1" id="KW-0479">Metal-binding</keyword>
<feature type="domain" description="C2H2-type" evidence="3">
    <location>
        <begin position="9"/>
        <end position="36"/>
    </location>
</feature>
<keyword evidence="5" id="KW-1185">Reference proteome</keyword>
<accession>W9S5D1</accession>
<organism evidence="4 5">
    <name type="scientific">Morus notabilis</name>
    <dbReference type="NCBI Taxonomy" id="981085"/>
    <lineage>
        <taxon>Eukaryota</taxon>
        <taxon>Viridiplantae</taxon>
        <taxon>Streptophyta</taxon>
        <taxon>Embryophyta</taxon>
        <taxon>Tracheophyta</taxon>
        <taxon>Spermatophyta</taxon>
        <taxon>Magnoliopsida</taxon>
        <taxon>eudicotyledons</taxon>
        <taxon>Gunneridae</taxon>
        <taxon>Pentapetalae</taxon>
        <taxon>rosids</taxon>
        <taxon>fabids</taxon>
        <taxon>Rosales</taxon>
        <taxon>Moraceae</taxon>
        <taxon>Moreae</taxon>
        <taxon>Morus</taxon>
    </lineage>
</organism>
<dbReference type="EMBL" id="KE345665">
    <property type="protein sequence ID" value="EXC11035.1"/>
    <property type="molecule type" value="Genomic_DNA"/>
</dbReference>
<dbReference type="SMART" id="SM00355">
    <property type="entry name" value="ZnF_C2H2"/>
    <property type="match status" value="4"/>
</dbReference>
<dbReference type="InterPro" id="IPR036236">
    <property type="entry name" value="Znf_C2H2_sf"/>
</dbReference>
<feature type="region of interest" description="Disordered" evidence="2">
    <location>
        <begin position="220"/>
        <end position="252"/>
    </location>
</feature>